<feature type="compositionally biased region" description="Basic and acidic residues" evidence="2">
    <location>
        <begin position="2615"/>
        <end position="2624"/>
    </location>
</feature>
<organism evidence="4 5">
    <name type="scientific">Massilia forsythiae</name>
    <dbReference type="NCBI Taxonomy" id="2728020"/>
    <lineage>
        <taxon>Bacteria</taxon>
        <taxon>Pseudomonadati</taxon>
        <taxon>Pseudomonadota</taxon>
        <taxon>Betaproteobacteria</taxon>
        <taxon>Burkholderiales</taxon>
        <taxon>Oxalobacteraceae</taxon>
        <taxon>Telluria group</taxon>
        <taxon>Massilia</taxon>
    </lineage>
</organism>
<name>A0A7Z2VUZ1_9BURK</name>
<feature type="region of interest" description="Disordered" evidence="2">
    <location>
        <begin position="4236"/>
        <end position="4263"/>
    </location>
</feature>
<dbReference type="Gene3D" id="3.10.350.10">
    <property type="entry name" value="LysM domain"/>
    <property type="match status" value="1"/>
</dbReference>
<dbReference type="InterPro" id="IPR031325">
    <property type="entry name" value="RHS_repeat"/>
</dbReference>
<dbReference type="RefSeq" id="WP_169434361.1">
    <property type="nucleotide sequence ID" value="NZ_CP051685.1"/>
</dbReference>
<feature type="compositionally biased region" description="Pro residues" evidence="2">
    <location>
        <begin position="2733"/>
        <end position="2750"/>
    </location>
</feature>
<gene>
    <name evidence="4" type="ORF">HH212_05060</name>
</gene>
<dbReference type="NCBIfam" id="TIGR01643">
    <property type="entry name" value="YD_repeat_2x"/>
    <property type="match status" value="13"/>
</dbReference>
<dbReference type="InterPro" id="IPR006530">
    <property type="entry name" value="YD"/>
</dbReference>
<evidence type="ECO:0000259" key="3">
    <source>
        <dbReference type="PROSITE" id="PS51782"/>
    </source>
</evidence>
<feature type="region of interest" description="Disordered" evidence="2">
    <location>
        <begin position="2724"/>
        <end position="2756"/>
    </location>
</feature>
<evidence type="ECO:0000256" key="1">
    <source>
        <dbReference type="ARBA" id="ARBA00022737"/>
    </source>
</evidence>
<sequence length="4468" mass="485259">MVAIVGGNGLGLLNGSAALLGQRGMAGKALQGQDGQAVYVNASNGNLVIQRQDDFLAAVGIDIAVGRTYNSQGKTDDDNGDNWKLGLSRQVTGLSGAPNSVGSTIDRIDGDDTRYRFTYDATRRLYVTTDGGEAFDTLSYDAGTKIWTWQTGTTDLAETYDGTNGGRLLSMVDLDGNRLAFNYQSNGMLASVTDATGAGTFFTYGGPSGKELQSVDVAYRETADGELESANRVEYFYDNQGRLAQVDTFLSIRGTFSTKYTYDGASRRIATIEQSDGNKLTFTYDAGRIATVSDGKYENDTFSYAGNRTTVTDKDGTVTYYTFDNNGQILHTEMAGANGASLNTYFEYDAKGNVTKIVEPNGNVTVKRHDGNGNVIYERDSTGHVVTRTYTATNLLQSETVFRDVDPDGEGPANPADASTTYYVYDAHEHLRFVVDGDQGVQEFRYDQRGQRQAAIAYTQDRYAVTGAAPSEAELARWVAGADKTRAVRTDYGYDIRGLVATATTYSDLAADGSGIRNGMQSVTHFTYDQAGRLLEKIDADGNATAYAYDNLDRLLTTVDAGSNSVRTTYAQGGSYLDLSGATVAVNRTFTTYPNGRVTETILDTSGRTLGVLEKSGTTVLTEVYYAYDAEGRLAMVQDANGNRNFTLYDSLGRKAVDIDGDGSVVEYKYDAKGQLGEVIQRATRLDANLRGTRLINMRPEQLRLQSSALDVHEWRFYDAAGRLAESVDGAGNVTSTVYDGVGRMLAEIQRYTPVDVALGSPKGVPPAASANDRMQRYFYTNDGKPAGEVDAAGYLTEYRYDGAGQLVETVRYAGLVKKPDLTSALADFRPAAGDASHADDIHEYNLYDAKGQLVAEIDGENYLTVRSYDAAGNLGRTVRYANRVAFQPGQTTLAQVLAQDASGSQSITYTYDALNHLRSVTGVDGSITRYEYDAVGNRTSTTSAYNSDGARNGLVRYDALGRVTAELTGVGAARLALVTTPAQQEAVWTAYATRYTYDKANHRTTMTDPNGHVTRYYYDKDGRLAATVNAAGEVERREYNAINQVATVTRYAQRIGEAELAGMAGGEFGLIESRLALLRDGAHDYVATYGYDADGRMTSRSDENGTHTLSYDSFNQLTLDEADIGDGRIAQSRYTYTVRGELQSQYDGFTRGEPKLSRSFISRDAFGRVIYSQTTDGDGETYRYDRLGRQIAVTSAEGVGGTTTYDAFDRVVTETSNAGGTTTYRYDTAARSMTVTTAEGAVHTVVRTAQGDVAELIDLNGEKTTYAYDQDGHLKSVSDKFGVSEAHTYDFAGNLTTTTDGNGSVTKIEYDSVDRVLRRTVDVDGLNLVTSYTYDTQGRTLTVTDPTGVMTATTYDVLGRVQTTVRSAEPGGLALTTSFDYDNLGHVLRMTDPAGHVTEYQYDIVGRRIATIVDPDGLRLTTIYVYDDLGTAPFRSYDAKGNVTHYMYDADGRKVGEVDAAGDVTVYTYEQGSDRIASVTRYARPLVGATVAQFVDDGVRLDLATVQEHLAPDPSRDNVTTYLYDQDGRLHFTVEGDRSFTQQRYDGNGRLAETTQYSNLLPPEVALTDAAVRAWVPAGGSGEVSVSYTYDVRGRVAQQTNAAGGVTTYTYDGNFNVIASITGSPETGTVAAKRMVYDGAGRLVASAVKQYGDEDASYWSVSTQAYDGAGRVIDRTDYVTHLSDAGLAPDATQAQVVAWLATVPASYGNDARVRMRYDAAGRLVASATAQRGDANTLLWSVTRQEFDADGNVLARTSYANFLGGAPAQGTLSDGQMQEWLAGVAVDGTRDSTTRYVYDSVNRLNITIDALGGVVRREYDGAGNVLAEIAYANPVRLSGAVTREAVLAALESHYGQPWNPEGDRVTYYDYDAANRVAVMTNAVGVATSYVYDGAGHLVRQVDNANNEADYRVHRTVYGADGLPRLSIDPEGYVTETRYNGLGLVSDSIRYATQIVVGDDASVADVLGLVDTSDPQTRRTQSQYDNQGNLVTSVDAMGKAETYTYDALGRKASYTNRNGATWTYAYDAAGRLLVERAPAVLVPNEQGIIGMVEVETHMAYDAMGRMTSRTEGYGGPHPRTTSYGYDLVGRQVRTTLPLTAVYDPASDPLSAADADYHVIHVAPFTTVTYDALGNAVEGTDANGNVSRKVYDVLGRVVFEIDALQNVTGYEYDAFGGVEKLTRYAEGLNALADPDKAAKEDIGKLYVTMYNRAPDGGGLNYWLQFLKQGQTLAQVADTILKSKESAFFNLPGMSLPDYVARIFDTAFGRAPSEAETTYWTNIGSAEGVTRGQLLVRMIGEAPTQRDQDFFVNKVEDYLHPQMLSSQRYRISLIYTAVLGRAPSAAELADGMTYLASGGSEAGLVHVLMDGTEGRALYPQDMDGAALVTLLSEHALGREPGQDLQWWTGAAENASSRAQAVLDFLAGRAIDRGDDDDLNLELRAKRNMPANPVGYGPVTDFSLATMRSAVELHASILDRAVDTQYDGLGRKIKVAEAATYNYTAVGGYGNDETWMGYAELRKVTSFDYDAFGDVTAKKVYGVRGDFRDGEQLGEAAVTRMYYNRRGEKTAEFVLADTENSNRLAHNYEDKVATDSGGYLTRMEYDAFGNLTRTYEYAQRSRDPRGPEDGLYDMNPESPALTESDRDTRYEYDLNDRKQAQLQVNTAFDNFTWDGNYSALRDTLVTSYEYDGVGNLTSTTDPLGNTVLSFYDAVGRVTRVASRNDGVGRSQIILRPEPLPDPEPQPTPTPPYDPENPNDPNRVWIVTDFVRDAYGNVLTQIAHAKYQALYDGASSPMLASADDRTTSTTYDLMGNALAVTDGNLNITRRSYDAAGRLAKEWQTVTDRSSATSAVTLTSYKLFHYDATGQMTSVTTPGSTNAMPLPAVGVASVESAPGSFDPSQTKSIFTGTNTISVRFPDTGNAPIRVVVDYTQADNPQFKLGLDGFKPIWIPNGVKPGDPAQKTFSYPAAEGELPLQRTDGGATLIWSENDQVGGGIKSVQRVKVYVQNANGEWELRQDFDGSVAPLSSTIVDKAPADIGRNVQSLTYNAFGEVTSRSMNGNVYEFAEYDNAGNVWHTNAGDGITKVMFYDIRGNLTQQATGTDHAGGTLDDLRLYTSAKDVHDALSTPYLEVKGVDVVETRYDLMDRAVLHLDAARVDGTVKLAEGQPDSVAMRTPTSHVKYDRWGNVVEVTDPRNLDWRITYSYNSFNQQTEKSVVLMNGGVPTVRSSELNYYDEMGRATGNRDANGNLTFTGYFGFGLSTTRFADGSGESYAVNAFGERTSLQARDGYATLYTYDHMGNLASSSRYSSHVYYTVDQSDGGGMTALLNPGNWEVREEFAYDELGRRYATSTQKYPANAGGQSDKIHEVISSLTRYDLAGNVVAQIDNAGRQTRSVYDAYGHKVAEVDGAGKSMTWNVDAFGRVVGHVDQGGAQIRYEYDGQGHLIHQWSTARQGSGAQNIVYTYDHGLLTTIDDHATGLLTTYTYDLTGNRVTEKALARNAEGGPLLVQNNTIRYDQYGRMEHVEDGHFTVDIGYDDNGNRLHVATHYVDSSGRAVDSDAWNKYDEMNREVVANGINVNGNIVMGDKGHVITYDGFGRRETDSYMYKDAQKGGPYLPTTERYQYEDDTGRLSQVTRDGIVIDRRYYDEFGRVIRSGPPEGTNNDRLKSFGIAGEYRTYHYTKGGELQRLKFWALNHDFLDDIYYLANGAEGGYDGAGNPIGYAVVHPHDDGTGRQHSIYFNTYAYFDSAKEIQVRGSINGKPEYTTTTLDANGNVVKVVDTSAPGKDRTYINDAEGRVLMSTQSGEMVRTLIVNGEVLGSNSDEADPSNFANAYQSATTGANLASPSIYHVQGGENLKSIAKSVWGDANLWYLIANANNLEVDSPLTIGQTLRLPARANVVHNDADTFTPYNPSDAIGSTTPTLPLPARSDASCGSKLVIIAVTLAVTFATQGLATSWLGGGGAWLSSILGSTGAAAASLGIGAAAGSIAGQAIAIDLGVRDSFSWGEVFTSAVGAAVSGGLNAKVGGDWWDVAKNAAIANASSQAVGIALNLQKGFQWKSVLGSAISAGVGRSLFDSQLLSGTDKVYRSIISQTAGQTLGTFASGGKVSSQSIAIDVFGNVLASNFEARRDPNKNQISNGNQTAFLNNSKFSENEYGQLRARLAEYGTDARADFATDEELKALESAADSNGGVLPKAGEFLSRPEISVEDLTSQRVIVVGKRLSIEDQEAWYKQQMRSSMPDYGRSAPTSRSSRKTTAASRQVTPVGQLNVRAVAIPPTKPQINVSEAAFANAARKLNVEVAAIKAVAEVESKGNGFFSDGRPKILFERHYFHRLTNGVFDASNPEISNSISGGYGASGDNQYRKLDIAFALDNTAALKSTSWGQFQIMGANYRAAGYNSVTDFVDSQRQGADVQLKAFADFVGSDRGLLNALREKDWSVFARKYNGPNYRENNYDNKMREAYEKYKN</sequence>
<protein>
    <submittedName>
        <fullName evidence="4">DUF3380 domain-containing protein</fullName>
    </submittedName>
</protein>
<reference evidence="4 5" key="1">
    <citation type="submission" date="2020-04" db="EMBL/GenBank/DDBJ databases">
        <title>Genome sequencing of novel species.</title>
        <authorList>
            <person name="Heo J."/>
            <person name="Kim S.-J."/>
            <person name="Kim J.-S."/>
            <person name="Hong S.-B."/>
            <person name="Kwon S.-W."/>
        </authorList>
    </citation>
    <scope>NUCLEOTIDE SEQUENCE [LARGE SCALE GENOMIC DNA]</scope>
    <source>
        <strain evidence="4 5">GN2-R2</strain>
    </source>
</reference>
<feature type="compositionally biased region" description="Low complexity" evidence="2">
    <location>
        <begin position="4245"/>
        <end position="4261"/>
    </location>
</feature>
<evidence type="ECO:0000256" key="2">
    <source>
        <dbReference type="SAM" id="MobiDB-lite"/>
    </source>
</evidence>
<dbReference type="Pfam" id="PF11860">
    <property type="entry name" value="Muramidase"/>
    <property type="match status" value="1"/>
</dbReference>
<dbReference type="Pfam" id="PF25023">
    <property type="entry name" value="TEN_YD-shell"/>
    <property type="match status" value="2"/>
</dbReference>
<dbReference type="Gene3D" id="2.180.10.10">
    <property type="entry name" value="RHS repeat-associated core"/>
    <property type="match status" value="10"/>
</dbReference>
<evidence type="ECO:0000313" key="4">
    <source>
        <dbReference type="EMBL" id="QJD99466.1"/>
    </source>
</evidence>
<dbReference type="InterPro" id="IPR056823">
    <property type="entry name" value="TEN-like_YD-shell"/>
</dbReference>
<dbReference type="InterPro" id="IPR018392">
    <property type="entry name" value="LysM"/>
</dbReference>
<feature type="domain" description="LysM" evidence="3">
    <location>
        <begin position="3846"/>
        <end position="3893"/>
    </location>
</feature>
<dbReference type="InterPro" id="IPR050708">
    <property type="entry name" value="T6SS_VgrG/RHS"/>
</dbReference>
<dbReference type="EMBL" id="CP051685">
    <property type="protein sequence ID" value="QJD99466.1"/>
    <property type="molecule type" value="Genomic_DNA"/>
</dbReference>
<dbReference type="InterPro" id="IPR024408">
    <property type="entry name" value="Muramidase"/>
</dbReference>
<dbReference type="Pfam" id="PF05593">
    <property type="entry name" value="RHS_repeat"/>
    <property type="match status" value="7"/>
</dbReference>
<dbReference type="Proteomes" id="UP000502415">
    <property type="component" value="Chromosome"/>
</dbReference>
<keyword evidence="5" id="KW-1185">Reference proteome</keyword>
<dbReference type="KEGG" id="mfy:HH212_05060"/>
<accession>A0A7Z2VUZ1</accession>
<dbReference type="PROSITE" id="PS51782">
    <property type="entry name" value="LYSM"/>
    <property type="match status" value="1"/>
</dbReference>
<proteinExistence type="predicted"/>
<keyword evidence="1" id="KW-0677">Repeat</keyword>
<dbReference type="InterPro" id="IPR036779">
    <property type="entry name" value="LysM_dom_sf"/>
</dbReference>
<dbReference type="Pfam" id="PF01476">
    <property type="entry name" value="LysM"/>
    <property type="match status" value="1"/>
</dbReference>
<feature type="region of interest" description="Disordered" evidence="2">
    <location>
        <begin position="2614"/>
        <end position="2640"/>
    </location>
</feature>
<dbReference type="PANTHER" id="PTHR32305">
    <property type="match status" value="1"/>
</dbReference>
<dbReference type="PANTHER" id="PTHR32305:SF15">
    <property type="entry name" value="PROTEIN RHSA-RELATED"/>
    <property type="match status" value="1"/>
</dbReference>
<evidence type="ECO:0000313" key="5">
    <source>
        <dbReference type="Proteomes" id="UP000502415"/>
    </source>
</evidence>
<dbReference type="SUPFAM" id="SSF69304">
    <property type="entry name" value="Tricorn protease N-terminal domain"/>
    <property type="match status" value="1"/>
</dbReference>